<proteinExistence type="predicted"/>
<name>A0A559J060_9BACL</name>
<dbReference type="OrthoDB" id="2627157at2"/>
<keyword evidence="2" id="KW-1185">Reference proteome</keyword>
<gene>
    <name evidence="1" type="ORF">FPZ44_09480</name>
</gene>
<dbReference type="Proteomes" id="UP000318102">
    <property type="component" value="Unassembled WGS sequence"/>
</dbReference>
<evidence type="ECO:0000313" key="2">
    <source>
        <dbReference type="Proteomes" id="UP000318102"/>
    </source>
</evidence>
<reference evidence="1 2" key="1">
    <citation type="submission" date="2019-07" db="EMBL/GenBank/DDBJ databases">
        <authorList>
            <person name="Kim J."/>
        </authorList>
    </citation>
    <scope>NUCLEOTIDE SEQUENCE [LARGE SCALE GENOMIC DNA]</scope>
    <source>
        <strain evidence="1 2">N4</strain>
    </source>
</reference>
<sequence length="97" mass="11402">MAAYKDIARMTIKGLKYRNHYYVSNVMTKESWYDKVRTVGEWYVPIMYNPTTPDEIVISTHHALARAICMDSNITQTTIEKYHQDIQKILKKKSTKS</sequence>
<dbReference type="AlphaFoldDB" id="A0A559J060"/>
<accession>A0A559J060</accession>
<dbReference type="EMBL" id="VNJK01000001">
    <property type="protein sequence ID" value="TVX93266.1"/>
    <property type="molecule type" value="Genomic_DNA"/>
</dbReference>
<protein>
    <submittedName>
        <fullName evidence="1">Uncharacterized protein</fullName>
    </submittedName>
</protein>
<dbReference type="RefSeq" id="WP_144989582.1">
    <property type="nucleotide sequence ID" value="NZ_VNJK01000001.1"/>
</dbReference>
<comment type="caution">
    <text evidence="1">The sequence shown here is derived from an EMBL/GenBank/DDBJ whole genome shotgun (WGS) entry which is preliminary data.</text>
</comment>
<evidence type="ECO:0000313" key="1">
    <source>
        <dbReference type="EMBL" id="TVX93266.1"/>
    </source>
</evidence>
<organism evidence="1 2">
    <name type="scientific">Paenibacillus agilis</name>
    <dbReference type="NCBI Taxonomy" id="3020863"/>
    <lineage>
        <taxon>Bacteria</taxon>
        <taxon>Bacillati</taxon>
        <taxon>Bacillota</taxon>
        <taxon>Bacilli</taxon>
        <taxon>Bacillales</taxon>
        <taxon>Paenibacillaceae</taxon>
        <taxon>Paenibacillus</taxon>
    </lineage>
</organism>